<dbReference type="RefSeq" id="XP_015043780.2">
    <property type="nucleotide sequence ID" value="XM_015188294.2"/>
</dbReference>
<dbReference type="Proteomes" id="UP000001819">
    <property type="component" value="Chromosome X"/>
</dbReference>
<protein>
    <submittedName>
        <fullName evidence="3">Uncharacterized protein</fullName>
    </submittedName>
</protein>
<gene>
    <name evidence="3" type="primary">LOC26532034</name>
</gene>
<evidence type="ECO:0000256" key="1">
    <source>
        <dbReference type="SAM" id="MobiDB-lite"/>
    </source>
</evidence>
<reference evidence="3" key="1">
    <citation type="submission" date="2025-08" db="UniProtKB">
        <authorList>
            <consortium name="RefSeq"/>
        </authorList>
    </citation>
    <scope>IDENTIFICATION</scope>
    <source>
        <strain evidence="3">MV-25-SWS-2005</strain>
        <tissue evidence="3">Whole body</tissue>
    </source>
</reference>
<keyword evidence="2" id="KW-1185">Reference proteome</keyword>
<dbReference type="KEGG" id="dpo:26532034"/>
<feature type="region of interest" description="Disordered" evidence="1">
    <location>
        <begin position="1"/>
        <end position="43"/>
    </location>
</feature>
<feature type="region of interest" description="Disordered" evidence="1">
    <location>
        <begin position="280"/>
        <end position="304"/>
    </location>
</feature>
<evidence type="ECO:0000313" key="2">
    <source>
        <dbReference type="Proteomes" id="UP000001819"/>
    </source>
</evidence>
<feature type="region of interest" description="Disordered" evidence="1">
    <location>
        <begin position="200"/>
        <end position="238"/>
    </location>
</feature>
<dbReference type="AlphaFoldDB" id="A0A6I8VLF4"/>
<accession>A0A6I8VLF4</accession>
<feature type="compositionally biased region" description="Gly residues" evidence="1">
    <location>
        <begin position="1"/>
        <end position="10"/>
    </location>
</feature>
<proteinExistence type="predicted"/>
<sequence>MAGCSGGGGKYPAASQWKERRSRRAGGGPEGGTQPHDVSMSVEDLCRRADNVANQEDFERWKDIVKVRWTMYEEQRKYNRRRQSMPAGRDATIWGILSMVQQELEEKLQMKKMLGSCRRFPSPMALMDSDRLADGQLEELEVVRDVLCGTDEVRPEKKPQPEPVVGQLQNKPLAYRPKTEIKWRPLTLPESLKRYLAEEPKPIGEDMQQQQPKAEPTTPRFSPSDPPEKTHSRADPLPGFLKKFNEIRRGNQSGLLVPANALLQLAEELSQTATWTAPDWTALPLGEERGMPQPRRPHRITDDPDYAQYDPLLLYVNEKFHLDAGSAMDVSARGEDSPASFYSALDVSEPDSDAETEALLGYCPLCNKRHMRLPPF</sequence>
<evidence type="ECO:0000313" key="3">
    <source>
        <dbReference type="RefSeq" id="XP_015043780.2"/>
    </source>
</evidence>
<name>A0A6I8VLF4_DROPS</name>
<dbReference type="InParanoid" id="A0A6I8VLF4"/>
<organism evidence="2 3">
    <name type="scientific">Drosophila pseudoobscura pseudoobscura</name>
    <name type="common">Fruit fly</name>
    <dbReference type="NCBI Taxonomy" id="46245"/>
    <lineage>
        <taxon>Eukaryota</taxon>
        <taxon>Metazoa</taxon>
        <taxon>Ecdysozoa</taxon>
        <taxon>Arthropoda</taxon>
        <taxon>Hexapoda</taxon>
        <taxon>Insecta</taxon>
        <taxon>Pterygota</taxon>
        <taxon>Neoptera</taxon>
        <taxon>Endopterygota</taxon>
        <taxon>Diptera</taxon>
        <taxon>Brachycera</taxon>
        <taxon>Muscomorpha</taxon>
        <taxon>Ephydroidea</taxon>
        <taxon>Drosophilidae</taxon>
        <taxon>Drosophila</taxon>
        <taxon>Sophophora</taxon>
    </lineage>
</organism>